<feature type="compositionally biased region" description="Basic and acidic residues" evidence="1">
    <location>
        <begin position="186"/>
        <end position="200"/>
    </location>
</feature>
<feature type="region of interest" description="Disordered" evidence="1">
    <location>
        <begin position="422"/>
        <end position="500"/>
    </location>
</feature>
<reference evidence="2 3" key="1">
    <citation type="submission" date="2016-07" db="EMBL/GenBank/DDBJ databases">
        <title>Pervasive Adenine N6-methylation of Active Genes in Fungi.</title>
        <authorList>
            <consortium name="DOE Joint Genome Institute"/>
            <person name="Mondo S.J."/>
            <person name="Dannebaum R.O."/>
            <person name="Kuo R.C."/>
            <person name="Labutti K."/>
            <person name="Haridas S."/>
            <person name="Kuo A."/>
            <person name="Salamov A."/>
            <person name="Ahrendt S.R."/>
            <person name="Lipzen A."/>
            <person name="Sullivan W."/>
            <person name="Andreopoulos W.B."/>
            <person name="Clum A."/>
            <person name="Lindquist E."/>
            <person name="Daum C."/>
            <person name="Ramamoorthy G.K."/>
            <person name="Gryganskyi A."/>
            <person name="Culley D."/>
            <person name="Magnuson J.K."/>
            <person name="James T.Y."/>
            <person name="O'Malley M.A."/>
            <person name="Stajich J.E."/>
            <person name="Spatafora J.W."/>
            <person name="Visel A."/>
            <person name="Grigoriev I.V."/>
        </authorList>
    </citation>
    <scope>NUCLEOTIDE SEQUENCE [LARGE SCALE GENOMIC DNA]</scope>
    <source>
        <strain evidence="2 3">62-1032</strain>
    </source>
</reference>
<feature type="compositionally biased region" description="Low complexity" evidence="1">
    <location>
        <begin position="172"/>
        <end position="182"/>
    </location>
</feature>
<dbReference type="Proteomes" id="UP000193467">
    <property type="component" value="Unassembled WGS sequence"/>
</dbReference>
<evidence type="ECO:0000313" key="3">
    <source>
        <dbReference type="Proteomes" id="UP000193467"/>
    </source>
</evidence>
<dbReference type="AlphaFoldDB" id="A0A1Y2FBI1"/>
<keyword evidence="3" id="KW-1185">Reference proteome</keyword>
<sequence>MVDTPSSASSSPSPPPLDIDIEALLALFHAAPTAAPSIGVEIAPVSTIARASAMVDSAYDSLVPRCNHPPPSASRPSPFKDYPSFDYDSCTPCSANGHVCCVDEHHGKKVKCARCRGYNHTCDIKKRAEGAFGDSRPPAVAVNTRIPSWDLDVFDGTPGRRAAKAEAKRQRLASASGSSVSSIDAKTMDPRPLKRSRADSPHPIVGSMMPSFTTEAAKEAYNDMVRPSPTVGAFSGYSAEVARQLTQLNGFVSIHVNHLLGVLEGTDRDVRVMSAIAGLKALREVASLLRMGHILSPGHYESLATDGYLKMYPKDTTPLSAVASPAYYSSSAGSSSSSAASGYGGYHPPSSASLQSLSSFSSGSSQPDFGGFVFPGPRTTAAIRPAAPVVRTLAPSVVSSVGSATTDSSSTVSPPRFPVWASSDLSSNSSKSDSLPPYSSGSESGSSDIQVFDPRWSSSSESGSSHSSDYSAAYYSGYRSEGSDRSDSDDEMSFMPHHSSFNTFYGSHSSYYGRG</sequence>
<feature type="compositionally biased region" description="Low complexity" evidence="1">
    <location>
        <begin position="457"/>
        <end position="480"/>
    </location>
</feature>
<dbReference type="InParanoid" id="A0A1Y2FBI1"/>
<proteinExistence type="predicted"/>
<comment type="caution">
    <text evidence="2">The sequence shown here is derived from an EMBL/GenBank/DDBJ whole genome shotgun (WGS) entry which is preliminary data.</text>
</comment>
<protein>
    <submittedName>
        <fullName evidence="2">Uncharacterized protein</fullName>
    </submittedName>
</protein>
<feature type="compositionally biased region" description="Low complexity" evidence="1">
    <location>
        <begin position="422"/>
        <end position="447"/>
    </location>
</feature>
<dbReference type="EMBL" id="MCGR01000023">
    <property type="protein sequence ID" value="ORY81263.1"/>
    <property type="molecule type" value="Genomic_DNA"/>
</dbReference>
<organism evidence="2 3">
    <name type="scientific">Leucosporidium creatinivorum</name>
    <dbReference type="NCBI Taxonomy" id="106004"/>
    <lineage>
        <taxon>Eukaryota</taxon>
        <taxon>Fungi</taxon>
        <taxon>Dikarya</taxon>
        <taxon>Basidiomycota</taxon>
        <taxon>Pucciniomycotina</taxon>
        <taxon>Microbotryomycetes</taxon>
        <taxon>Leucosporidiales</taxon>
        <taxon>Leucosporidium</taxon>
    </lineage>
</organism>
<name>A0A1Y2FBI1_9BASI</name>
<evidence type="ECO:0000313" key="2">
    <source>
        <dbReference type="EMBL" id="ORY81263.1"/>
    </source>
</evidence>
<accession>A0A1Y2FBI1</accession>
<evidence type="ECO:0000256" key="1">
    <source>
        <dbReference type="SAM" id="MobiDB-lite"/>
    </source>
</evidence>
<feature type="region of interest" description="Disordered" evidence="1">
    <location>
        <begin position="161"/>
        <end position="207"/>
    </location>
</feature>
<gene>
    <name evidence="2" type="ORF">BCR35DRAFT_331671</name>
</gene>